<evidence type="ECO:0000313" key="2">
    <source>
        <dbReference type="Proteomes" id="UP000308600"/>
    </source>
</evidence>
<dbReference type="EMBL" id="ML208263">
    <property type="protein sequence ID" value="TFK75405.1"/>
    <property type="molecule type" value="Genomic_DNA"/>
</dbReference>
<proteinExistence type="predicted"/>
<gene>
    <name evidence="1" type="ORF">BDN72DRAFT_516658</name>
</gene>
<evidence type="ECO:0000313" key="1">
    <source>
        <dbReference type="EMBL" id="TFK75405.1"/>
    </source>
</evidence>
<sequence length="385" mass="42082">MVRVISPQHWSEPIFSLMPSSSADISLDIETLTRKRGGSNNDSSSHLLSEDSSGLLQHDSMFSTGSRTGPGGDDLSLSELDIEDRTVTMGQPFSLLARPLVEAKDKHKGRQQPATEEDEEFGHDVNGEYAEDDVFGDVQAHDDEGLFEGGELKESRRLPTRTREEKLQSDLVVLRKLNASFAVYNDAMKDVGSANERVATQLEETEALLNQYIGLLSKSEEISRLILDEDWHGAEADQETVEREAREAEEKARREAEERALAARLEQERLQREEQEHKEREEKERLELERKQRAGTSTRGVVRGVRGTRASMRGVRGSGAGTARVSHAGTSSTGRVRSASGTTAQSSQPGSGPSAAGTRRPGSAAGGRPSGLPAPSRGTSSYRRS</sequence>
<name>A0ACD3BC35_9AGAR</name>
<accession>A0ACD3BC35</accession>
<dbReference type="Proteomes" id="UP000308600">
    <property type="component" value="Unassembled WGS sequence"/>
</dbReference>
<organism evidence="1 2">
    <name type="scientific">Pluteus cervinus</name>
    <dbReference type="NCBI Taxonomy" id="181527"/>
    <lineage>
        <taxon>Eukaryota</taxon>
        <taxon>Fungi</taxon>
        <taxon>Dikarya</taxon>
        <taxon>Basidiomycota</taxon>
        <taxon>Agaricomycotina</taxon>
        <taxon>Agaricomycetes</taxon>
        <taxon>Agaricomycetidae</taxon>
        <taxon>Agaricales</taxon>
        <taxon>Pluteineae</taxon>
        <taxon>Pluteaceae</taxon>
        <taxon>Pluteus</taxon>
    </lineage>
</organism>
<keyword evidence="2" id="KW-1185">Reference proteome</keyword>
<protein>
    <submittedName>
        <fullName evidence="1">Uncharacterized protein</fullName>
    </submittedName>
</protein>
<reference evidence="1 2" key="1">
    <citation type="journal article" date="2019" name="Nat. Ecol. Evol.">
        <title>Megaphylogeny resolves global patterns of mushroom evolution.</title>
        <authorList>
            <person name="Varga T."/>
            <person name="Krizsan K."/>
            <person name="Foldi C."/>
            <person name="Dima B."/>
            <person name="Sanchez-Garcia M."/>
            <person name="Sanchez-Ramirez S."/>
            <person name="Szollosi G.J."/>
            <person name="Szarkandi J.G."/>
            <person name="Papp V."/>
            <person name="Albert L."/>
            <person name="Andreopoulos W."/>
            <person name="Angelini C."/>
            <person name="Antonin V."/>
            <person name="Barry K.W."/>
            <person name="Bougher N.L."/>
            <person name="Buchanan P."/>
            <person name="Buyck B."/>
            <person name="Bense V."/>
            <person name="Catcheside P."/>
            <person name="Chovatia M."/>
            <person name="Cooper J."/>
            <person name="Damon W."/>
            <person name="Desjardin D."/>
            <person name="Finy P."/>
            <person name="Geml J."/>
            <person name="Haridas S."/>
            <person name="Hughes K."/>
            <person name="Justo A."/>
            <person name="Karasinski D."/>
            <person name="Kautmanova I."/>
            <person name="Kiss B."/>
            <person name="Kocsube S."/>
            <person name="Kotiranta H."/>
            <person name="LaButti K.M."/>
            <person name="Lechner B.E."/>
            <person name="Liimatainen K."/>
            <person name="Lipzen A."/>
            <person name="Lukacs Z."/>
            <person name="Mihaltcheva S."/>
            <person name="Morgado L.N."/>
            <person name="Niskanen T."/>
            <person name="Noordeloos M.E."/>
            <person name="Ohm R.A."/>
            <person name="Ortiz-Santana B."/>
            <person name="Ovrebo C."/>
            <person name="Racz N."/>
            <person name="Riley R."/>
            <person name="Savchenko A."/>
            <person name="Shiryaev A."/>
            <person name="Soop K."/>
            <person name="Spirin V."/>
            <person name="Szebenyi C."/>
            <person name="Tomsovsky M."/>
            <person name="Tulloss R.E."/>
            <person name="Uehling J."/>
            <person name="Grigoriev I.V."/>
            <person name="Vagvolgyi C."/>
            <person name="Papp T."/>
            <person name="Martin F.M."/>
            <person name="Miettinen O."/>
            <person name="Hibbett D.S."/>
            <person name="Nagy L.G."/>
        </authorList>
    </citation>
    <scope>NUCLEOTIDE SEQUENCE [LARGE SCALE GENOMIC DNA]</scope>
    <source>
        <strain evidence="1 2">NL-1719</strain>
    </source>
</reference>